<feature type="binding site" evidence="15">
    <location>
        <position position="387"/>
    </location>
    <ligand>
        <name>substrate</name>
    </ligand>
</feature>
<evidence type="ECO:0000256" key="9">
    <source>
        <dbReference type="ARBA" id="ARBA00022837"/>
    </source>
</evidence>
<keyword evidence="11 16" id="KW-0786">Thiamine pyrophosphate</keyword>
<dbReference type="InterPro" id="IPR029061">
    <property type="entry name" value="THDP-binding"/>
</dbReference>
<dbReference type="InterPro" id="IPR055152">
    <property type="entry name" value="Transketolase-like_C_2"/>
</dbReference>
<evidence type="ECO:0000256" key="13">
    <source>
        <dbReference type="NCBIfam" id="TIGR00232"/>
    </source>
</evidence>
<dbReference type="EMBL" id="AAEW02000047">
    <property type="protein sequence ID" value="EAT14170.1"/>
    <property type="molecule type" value="Genomic_DNA"/>
</dbReference>
<dbReference type="GO" id="GO:0004802">
    <property type="term" value="F:transketolase activity"/>
    <property type="evidence" value="ECO:0007669"/>
    <property type="project" value="UniProtKB-UniRule"/>
</dbReference>
<feature type="site" description="Important for catalytic activity" evidence="18">
    <location>
        <position position="295"/>
    </location>
</feature>
<feature type="binding site" evidence="17">
    <location>
        <position position="223"/>
    </location>
    <ligand>
        <name>Mg(2+)</name>
        <dbReference type="ChEBI" id="CHEBI:18420"/>
    </ligand>
</feature>
<feature type="binding site" evidence="16">
    <location>
        <position position="105"/>
    </location>
    <ligand>
        <name>thiamine diphosphate</name>
        <dbReference type="ChEBI" id="CHEBI:58937"/>
    </ligand>
</feature>
<accession>Q1JVA4</accession>
<dbReference type="GO" id="GO:0006098">
    <property type="term" value="P:pentose-phosphate shunt"/>
    <property type="evidence" value="ECO:0007669"/>
    <property type="project" value="TreeGrafter"/>
</dbReference>
<feature type="binding site" evidence="16">
    <location>
        <position position="221"/>
    </location>
    <ligand>
        <name>thiamine diphosphate</name>
        <dbReference type="ChEBI" id="CHEBI:58937"/>
    </ligand>
</feature>
<feature type="binding site" evidence="15">
    <location>
        <position position="414"/>
    </location>
    <ligand>
        <name>substrate</name>
    </ligand>
</feature>
<feature type="binding site" evidence="15">
    <location>
        <position position="502"/>
    </location>
    <ligand>
        <name>substrate</name>
    </ligand>
</feature>
<dbReference type="SMART" id="SM00861">
    <property type="entry name" value="Transket_pyr"/>
    <property type="match status" value="1"/>
</dbReference>
<evidence type="ECO:0000256" key="7">
    <source>
        <dbReference type="ARBA" id="ARBA00022679"/>
    </source>
</evidence>
<dbReference type="EC" id="2.2.1.1" evidence="6 13"/>
<keyword evidence="7" id="KW-0808">Transferase</keyword>
<dbReference type="InterPro" id="IPR033247">
    <property type="entry name" value="Transketolase_fam"/>
</dbReference>
<comment type="caution">
    <text evidence="20">The sequence shown here is derived from an EMBL/GenBank/DDBJ whole genome shotgun (WGS) entry which is preliminary data.</text>
</comment>
<evidence type="ECO:0000256" key="4">
    <source>
        <dbReference type="ARBA" id="ARBA00007131"/>
    </source>
</evidence>
<dbReference type="InterPro" id="IPR005475">
    <property type="entry name" value="Transketolase-like_Pyr-bd"/>
</dbReference>
<evidence type="ECO:0000256" key="3">
    <source>
        <dbReference type="ARBA" id="ARBA00001941"/>
    </source>
</evidence>
<evidence type="ECO:0000256" key="1">
    <source>
        <dbReference type="ARBA" id="ARBA00001913"/>
    </source>
</evidence>
<dbReference type="InterPro" id="IPR009014">
    <property type="entry name" value="Transketo_C/PFOR_II"/>
</dbReference>
<reference evidence="20" key="2">
    <citation type="submission" date="2006-05" db="EMBL/GenBank/DDBJ databases">
        <title>Sequencing of the draft genome and assembly of Desulfuromonas acetoxidans DSM 684.</title>
        <authorList>
            <consortium name="US DOE Joint Genome Institute (JGI-PGF)"/>
            <person name="Copeland A."/>
            <person name="Lucas S."/>
            <person name="Lapidus A."/>
            <person name="Barry K."/>
            <person name="Detter J.C."/>
            <person name="Glavina del Rio T."/>
            <person name="Hammon N."/>
            <person name="Israni S."/>
            <person name="Dalin E."/>
            <person name="Tice H."/>
            <person name="Bruce D."/>
            <person name="Pitluck S."/>
            <person name="Richardson P."/>
        </authorList>
    </citation>
    <scope>NUCLEOTIDE SEQUENCE [LARGE SCALE GENOMIC DNA]</scope>
    <source>
        <strain evidence="20">DSM 684</strain>
    </source>
</reference>
<feature type="binding site" evidence="16">
    <location>
        <position position="295"/>
    </location>
    <ligand>
        <name>thiamine diphosphate</name>
        <dbReference type="ChEBI" id="CHEBI:58937"/>
    </ligand>
</feature>
<feature type="domain" description="Transketolase-like pyrimidine-binding" evidence="19">
    <location>
        <begin position="384"/>
        <end position="554"/>
    </location>
</feature>
<keyword evidence="9" id="KW-0106">Calcium</keyword>
<feature type="binding site" evidence="15">
    <location>
        <position position="295"/>
    </location>
    <ligand>
        <name>substrate</name>
    </ligand>
</feature>
<feature type="binding site" evidence="16">
    <location>
        <position position="466"/>
    </location>
    <ligand>
        <name>thiamine diphosphate</name>
        <dbReference type="ChEBI" id="CHEBI:58937"/>
    </ligand>
</feature>
<dbReference type="CDD" id="cd02012">
    <property type="entry name" value="TPP_TK"/>
    <property type="match status" value="1"/>
</dbReference>
<feature type="binding site" evidence="15">
    <location>
        <position position="549"/>
    </location>
    <ligand>
        <name>substrate</name>
    </ligand>
</feature>
<name>Q1JVA4_DESA6</name>
<dbReference type="FunFam" id="3.40.50.920:FF:000003">
    <property type="entry name" value="Transketolase"/>
    <property type="match status" value="1"/>
</dbReference>
<dbReference type="Pfam" id="PF22613">
    <property type="entry name" value="Transketolase_C_1"/>
    <property type="match status" value="1"/>
</dbReference>
<evidence type="ECO:0000256" key="18">
    <source>
        <dbReference type="PIRSR" id="PIRSR605478-5"/>
    </source>
</evidence>
<feature type="binding site" evidence="17">
    <location>
        <position position="221"/>
    </location>
    <ligand>
        <name>Mg(2+)</name>
        <dbReference type="ChEBI" id="CHEBI:18420"/>
    </ligand>
</feature>
<evidence type="ECO:0000256" key="16">
    <source>
        <dbReference type="PIRSR" id="PIRSR605478-3"/>
    </source>
</evidence>
<dbReference type="SUPFAM" id="SSF52518">
    <property type="entry name" value="Thiamin diphosphate-binding fold (THDP-binding)"/>
    <property type="match status" value="2"/>
</dbReference>
<dbReference type="Gene3D" id="3.40.50.920">
    <property type="match status" value="1"/>
</dbReference>
<dbReference type="SUPFAM" id="SSF52922">
    <property type="entry name" value="TK C-terminal domain-like"/>
    <property type="match status" value="1"/>
</dbReference>
<sequence length="694" mass="74715">MSRFRTISSCKMPPFLLELGSKKYSPPKEPTHMHAETFDPVLAKQTIDTIRLLSADAVEKANSGHPGTPMEGAPLAYLIYTRHLRHNPANPDWPGRDRFILSCGHASMLLYSTLHLSGYDISLDDLKNFRQFGSKTPGHPEFGHTPGVETTTGPLGQGIAVGTGMAMGARYLQKNLDKDLFDYTVYAICSDGDVMEGVASEAASLAGHLKLGNLVYLYLDNKITIEGDTSLAFSEEVATRYLSYGWHVERVTGENLAEVDAAIERAKRDPRPSMIITRTNIGQGAPNKQGTAAAHGAPLGTDELALAKQALGFDPEQSFTVPESVYTHMAELKERGQKLEATWNQECQQKCATNTALADWCSDNELSAEQIDALLPAFEAGSSAATRSSSGQVLNALAAGLPMMLGGSADLAPSNNTHLKGEDAFTPEAAGRNIHFGIREHAMGSILNGLCHTRGLLPFGATFMIFSDYMRPPMRMAALMGIAPVYVLTHDSIGVGEDGPTHQPIEQLCGLRSVPNLTVLRPCDANETAQAWKAALINRQGPTALILTRQNLPTLDRNQYASADGVQKGAYVLAVEEGDLQLILMASGSEVQHALAARDTLQQQGVGVRVVSMPSWELFENQDNAYKEKVLPSACRARLAVEAASTFGWERYIGLDGAIVGMTGFGASAPGGQLMDHFGFTTDNVVAKAKELIG</sequence>
<evidence type="ECO:0000256" key="11">
    <source>
        <dbReference type="ARBA" id="ARBA00023052"/>
    </source>
</evidence>
<comment type="subunit">
    <text evidence="5">Homodimer.</text>
</comment>
<dbReference type="Proteomes" id="UP000005695">
    <property type="component" value="Unassembled WGS sequence"/>
</dbReference>
<comment type="similarity">
    <text evidence="4">Belongs to the transketolase family.</text>
</comment>
<dbReference type="Gene3D" id="3.40.50.970">
    <property type="match status" value="2"/>
</dbReference>
<dbReference type="CDD" id="cd07033">
    <property type="entry name" value="TPP_PYR_DXS_TK_like"/>
    <property type="match status" value="1"/>
</dbReference>
<dbReference type="GO" id="GO:0046872">
    <property type="term" value="F:metal ion binding"/>
    <property type="evidence" value="ECO:0007669"/>
    <property type="project" value="UniProtKB-KW"/>
</dbReference>
<keyword evidence="8 17" id="KW-0479">Metal-binding</keyword>
<dbReference type="GO" id="GO:0005829">
    <property type="term" value="C:cytosol"/>
    <property type="evidence" value="ECO:0007669"/>
    <property type="project" value="TreeGrafter"/>
</dbReference>
<dbReference type="AlphaFoldDB" id="Q1JVA4"/>
<comment type="catalytic activity">
    <reaction evidence="12">
        <text>D-sedoheptulose 7-phosphate + D-glyceraldehyde 3-phosphate = aldehydo-D-ribose 5-phosphate + D-xylulose 5-phosphate</text>
        <dbReference type="Rhea" id="RHEA:10508"/>
        <dbReference type="ChEBI" id="CHEBI:57483"/>
        <dbReference type="ChEBI" id="CHEBI:57737"/>
        <dbReference type="ChEBI" id="CHEBI:58273"/>
        <dbReference type="ChEBI" id="CHEBI:59776"/>
        <dbReference type="EC" id="2.2.1.1"/>
    </reaction>
</comment>
<comment type="cofactor">
    <cofactor evidence="3">
        <name>Co(2+)</name>
        <dbReference type="ChEBI" id="CHEBI:48828"/>
    </cofactor>
</comment>
<keyword evidence="21" id="KW-1185">Reference proteome</keyword>
<dbReference type="Pfam" id="PF02779">
    <property type="entry name" value="Transket_pyr"/>
    <property type="match status" value="1"/>
</dbReference>
<evidence type="ECO:0000256" key="14">
    <source>
        <dbReference type="PIRSR" id="PIRSR605478-1"/>
    </source>
</evidence>
<keyword evidence="10 17" id="KW-0460">Magnesium</keyword>
<dbReference type="InterPro" id="IPR005478">
    <property type="entry name" value="Transketolase_bac-like"/>
</dbReference>
<comment type="cofactor">
    <cofactor evidence="17">
        <name>Mg(2+)</name>
        <dbReference type="ChEBI" id="CHEBI:18420"/>
    </cofactor>
    <text evidence="17">Binds 1 Mg(2+) ion per subunit. Can also utilize other divalent metal cations, such as Ca(2+), Mn(2+) and Co(2+).</text>
</comment>
<feature type="binding site" evidence="15">
    <location>
        <position position="490"/>
    </location>
    <ligand>
        <name>substrate</name>
    </ligand>
</feature>
<comment type="cofactor">
    <cofactor evidence="2">
        <name>Mn(2+)</name>
        <dbReference type="ChEBI" id="CHEBI:29035"/>
    </cofactor>
</comment>
<evidence type="ECO:0000256" key="2">
    <source>
        <dbReference type="ARBA" id="ARBA00001936"/>
    </source>
</evidence>
<evidence type="ECO:0000256" key="6">
    <source>
        <dbReference type="ARBA" id="ARBA00013152"/>
    </source>
</evidence>
<feature type="active site" description="Proton donor" evidence="14">
    <location>
        <position position="440"/>
    </location>
</feature>
<proteinExistence type="inferred from homology"/>
<dbReference type="NCBIfam" id="TIGR00232">
    <property type="entry name" value="tktlase_bact"/>
    <property type="match status" value="1"/>
</dbReference>
<protein>
    <recommendedName>
        <fullName evidence="6 13">Transketolase</fullName>
        <ecNumber evidence="6 13">2.2.1.1</ecNumber>
    </recommendedName>
</protein>
<evidence type="ECO:0000256" key="17">
    <source>
        <dbReference type="PIRSR" id="PIRSR605478-4"/>
    </source>
</evidence>
<dbReference type="PANTHER" id="PTHR43522:SF2">
    <property type="entry name" value="TRANSKETOLASE 1-RELATED"/>
    <property type="match status" value="1"/>
</dbReference>
<evidence type="ECO:0000256" key="5">
    <source>
        <dbReference type="ARBA" id="ARBA00011738"/>
    </source>
</evidence>
<evidence type="ECO:0000256" key="8">
    <source>
        <dbReference type="ARBA" id="ARBA00022723"/>
    </source>
</evidence>
<feature type="binding site" evidence="15">
    <location>
        <position position="65"/>
    </location>
    <ligand>
        <name>substrate</name>
    </ligand>
</feature>
<feature type="site" description="Important for catalytic activity" evidence="18">
    <location>
        <position position="65"/>
    </location>
</feature>
<organism evidence="20 21">
    <name type="scientific">Desulfuromonas acetoxidans (strain DSM 684 / 11070)</name>
    <dbReference type="NCBI Taxonomy" id="281689"/>
    <lineage>
        <taxon>Bacteria</taxon>
        <taxon>Pseudomonadati</taxon>
        <taxon>Thermodesulfobacteriota</taxon>
        <taxon>Desulfuromonadia</taxon>
        <taxon>Desulfuromonadales</taxon>
        <taxon>Desulfuromonadaceae</taxon>
        <taxon>Desulfuromonas</taxon>
    </lineage>
</organism>
<feature type="binding site" evidence="17">
    <location>
        <position position="191"/>
    </location>
    <ligand>
        <name>Mg(2+)</name>
        <dbReference type="ChEBI" id="CHEBI:18420"/>
    </ligand>
</feature>
<gene>
    <name evidence="20" type="ORF">Dace_0006</name>
</gene>
<dbReference type="InterPro" id="IPR005474">
    <property type="entry name" value="Transketolase_N"/>
</dbReference>
<dbReference type="Pfam" id="PF00456">
    <property type="entry name" value="Transketolase_N"/>
    <property type="match status" value="1"/>
</dbReference>
<feature type="binding site" evidence="15">
    <location>
        <position position="498"/>
    </location>
    <ligand>
        <name>substrate</name>
    </ligand>
</feature>
<evidence type="ECO:0000256" key="15">
    <source>
        <dbReference type="PIRSR" id="PIRSR605478-2"/>
    </source>
</evidence>
<evidence type="ECO:0000313" key="20">
    <source>
        <dbReference type="EMBL" id="EAT14170.1"/>
    </source>
</evidence>
<dbReference type="FunFam" id="3.40.50.970:FF:000004">
    <property type="entry name" value="Transketolase"/>
    <property type="match status" value="1"/>
</dbReference>
<reference evidence="20" key="1">
    <citation type="submission" date="2006-05" db="EMBL/GenBank/DDBJ databases">
        <title>Annotation of the draft genome assembly of Desulfuromonas acetoxidans DSM 684.</title>
        <authorList>
            <consortium name="US DOE Joint Genome Institute (JGI-ORNL)"/>
            <person name="Larimer F."/>
            <person name="Land M."/>
            <person name="Hauser L."/>
        </authorList>
    </citation>
    <scope>NUCLEOTIDE SEQUENCE [LARGE SCALE GENOMIC DNA]</scope>
    <source>
        <strain evidence="20">DSM 684</strain>
    </source>
</reference>
<evidence type="ECO:0000256" key="12">
    <source>
        <dbReference type="ARBA" id="ARBA00049473"/>
    </source>
</evidence>
<dbReference type="PANTHER" id="PTHR43522">
    <property type="entry name" value="TRANSKETOLASE"/>
    <property type="match status" value="1"/>
</dbReference>
<feature type="binding site" evidence="16">
    <location>
        <begin position="153"/>
        <end position="155"/>
    </location>
    <ligand>
        <name>thiamine diphosphate</name>
        <dbReference type="ChEBI" id="CHEBI:58937"/>
    </ligand>
</feature>
<feature type="binding site" evidence="16">
    <location>
        <position position="192"/>
    </location>
    <ligand>
        <name>thiamine diphosphate</name>
        <dbReference type="ChEBI" id="CHEBI:58937"/>
    </ligand>
</feature>
<evidence type="ECO:0000256" key="10">
    <source>
        <dbReference type="ARBA" id="ARBA00022842"/>
    </source>
</evidence>
<evidence type="ECO:0000259" key="19">
    <source>
        <dbReference type="SMART" id="SM00861"/>
    </source>
</evidence>
<comment type="cofactor">
    <cofactor evidence="16">
        <name>thiamine diphosphate</name>
        <dbReference type="ChEBI" id="CHEBI:58937"/>
    </cofactor>
    <text evidence="16">Binds 1 thiamine pyrophosphate per subunit. During the reaction, the substrate forms a covalent intermediate with the cofactor.</text>
</comment>
<comment type="cofactor">
    <cofactor evidence="1">
        <name>Ca(2+)</name>
        <dbReference type="ChEBI" id="CHEBI:29108"/>
    </cofactor>
</comment>
<dbReference type="FunFam" id="3.40.50.970:FF:000045">
    <property type="entry name" value="Transketolase"/>
    <property type="match status" value="1"/>
</dbReference>
<evidence type="ECO:0000313" key="21">
    <source>
        <dbReference type="Proteomes" id="UP000005695"/>
    </source>
</evidence>